<evidence type="ECO:0000313" key="2">
    <source>
        <dbReference type="EMBL" id="MFC5529831.1"/>
    </source>
</evidence>
<evidence type="ECO:0000256" key="1">
    <source>
        <dbReference type="SAM" id="Phobius"/>
    </source>
</evidence>
<protein>
    <submittedName>
        <fullName evidence="2">DUF4386 domain-containing protein</fullName>
    </submittedName>
</protein>
<gene>
    <name evidence="2" type="ORF">ACFPQ4_10285</name>
</gene>
<feature type="transmembrane region" description="Helical" evidence="1">
    <location>
        <begin position="137"/>
        <end position="159"/>
    </location>
</feature>
<accession>A0ABW0QXV8</accession>
<sequence>MNAYKHNARIAGILFILAAVTSIIGLLLYNPLLNESDYLIQGSKHANEIVLGAINELILAVSVVGISILLYPLLKKQNESLALGYVCFRLFEAVVVVVGVISMLSLLTLSQHYVDTAFPGTDTFEPVGTVLIAVHDWTFLLGPNFLLGVNTMMCAYLLYKSRFVPRFIAYMGLTGATLVFVAALLEMFGVIDQLSSWGAILALPVFAYEMTFATWLIVKGFNTSSVAALSAKMDNRELAV</sequence>
<keyword evidence="1" id="KW-1133">Transmembrane helix</keyword>
<evidence type="ECO:0000313" key="3">
    <source>
        <dbReference type="Proteomes" id="UP001596108"/>
    </source>
</evidence>
<feature type="transmembrane region" description="Helical" evidence="1">
    <location>
        <begin position="86"/>
        <end position="109"/>
    </location>
</feature>
<dbReference type="EMBL" id="JBHSNC010000031">
    <property type="protein sequence ID" value="MFC5529831.1"/>
    <property type="molecule type" value="Genomic_DNA"/>
</dbReference>
<feature type="transmembrane region" description="Helical" evidence="1">
    <location>
        <begin position="168"/>
        <end position="191"/>
    </location>
</feature>
<name>A0ABW0QXV8_9BACL</name>
<feature type="transmembrane region" description="Helical" evidence="1">
    <location>
        <begin position="197"/>
        <end position="218"/>
    </location>
</feature>
<feature type="transmembrane region" description="Helical" evidence="1">
    <location>
        <begin position="49"/>
        <end position="74"/>
    </location>
</feature>
<dbReference type="InterPro" id="IPR025495">
    <property type="entry name" value="DUF4386"/>
</dbReference>
<feature type="transmembrane region" description="Helical" evidence="1">
    <location>
        <begin position="12"/>
        <end position="29"/>
    </location>
</feature>
<dbReference type="Proteomes" id="UP001596108">
    <property type="component" value="Unassembled WGS sequence"/>
</dbReference>
<organism evidence="2 3">
    <name type="scientific">Cohnella yongneupensis</name>
    <dbReference type="NCBI Taxonomy" id="425006"/>
    <lineage>
        <taxon>Bacteria</taxon>
        <taxon>Bacillati</taxon>
        <taxon>Bacillota</taxon>
        <taxon>Bacilli</taxon>
        <taxon>Bacillales</taxon>
        <taxon>Paenibacillaceae</taxon>
        <taxon>Cohnella</taxon>
    </lineage>
</organism>
<keyword evidence="3" id="KW-1185">Reference proteome</keyword>
<proteinExistence type="predicted"/>
<reference evidence="3" key="1">
    <citation type="journal article" date="2019" name="Int. J. Syst. Evol. Microbiol.">
        <title>The Global Catalogue of Microorganisms (GCM) 10K type strain sequencing project: providing services to taxonomists for standard genome sequencing and annotation.</title>
        <authorList>
            <consortium name="The Broad Institute Genomics Platform"/>
            <consortium name="The Broad Institute Genome Sequencing Center for Infectious Disease"/>
            <person name="Wu L."/>
            <person name="Ma J."/>
        </authorList>
    </citation>
    <scope>NUCLEOTIDE SEQUENCE [LARGE SCALE GENOMIC DNA]</scope>
    <source>
        <strain evidence="3">CGMCC 1.18578</strain>
    </source>
</reference>
<keyword evidence="1" id="KW-0812">Transmembrane</keyword>
<comment type="caution">
    <text evidence="2">The sequence shown here is derived from an EMBL/GenBank/DDBJ whole genome shotgun (WGS) entry which is preliminary data.</text>
</comment>
<dbReference type="RefSeq" id="WP_378111753.1">
    <property type="nucleotide sequence ID" value="NZ_JBHSNC010000031.1"/>
</dbReference>
<dbReference type="Pfam" id="PF14329">
    <property type="entry name" value="DUF4386"/>
    <property type="match status" value="1"/>
</dbReference>
<keyword evidence="1" id="KW-0472">Membrane</keyword>